<evidence type="ECO:0000313" key="8">
    <source>
        <dbReference type="EMBL" id="RIJ47970.1"/>
    </source>
</evidence>
<feature type="transmembrane region" description="Helical" evidence="6">
    <location>
        <begin position="46"/>
        <end position="75"/>
    </location>
</feature>
<name>A0A399SVA8_9BACT</name>
<keyword evidence="4 6" id="KW-1133">Transmembrane helix</keyword>
<gene>
    <name evidence="8" type="ORF">D1614_12675</name>
</gene>
<dbReference type="PANTHER" id="PTHR36115:SF9">
    <property type="entry name" value="LMO1584 PROTEIN"/>
    <property type="match status" value="1"/>
</dbReference>
<evidence type="ECO:0000313" key="9">
    <source>
        <dbReference type="Proteomes" id="UP000265926"/>
    </source>
</evidence>
<evidence type="ECO:0000256" key="1">
    <source>
        <dbReference type="ARBA" id="ARBA00004651"/>
    </source>
</evidence>
<accession>A0A399SVA8</accession>
<dbReference type="RefSeq" id="WP_119438316.1">
    <property type="nucleotide sequence ID" value="NZ_QWGR01000006.1"/>
</dbReference>
<dbReference type="AlphaFoldDB" id="A0A399SVA8"/>
<evidence type="ECO:0000256" key="2">
    <source>
        <dbReference type="ARBA" id="ARBA00022475"/>
    </source>
</evidence>
<dbReference type="InterPro" id="IPR051791">
    <property type="entry name" value="Pra-immunoreactive"/>
</dbReference>
<feature type="domain" description="RDD" evidence="7">
    <location>
        <begin position="6"/>
        <end position="123"/>
    </location>
</feature>
<evidence type="ECO:0000259" key="7">
    <source>
        <dbReference type="Pfam" id="PF06271"/>
    </source>
</evidence>
<organism evidence="8 9">
    <name type="scientific">Maribellus luteus</name>
    <dbReference type="NCBI Taxonomy" id="2305463"/>
    <lineage>
        <taxon>Bacteria</taxon>
        <taxon>Pseudomonadati</taxon>
        <taxon>Bacteroidota</taxon>
        <taxon>Bacteroidia</taxon>
        <taxon>Marinilabiliales</taxon>
        <taxon>Prolixibacteraceae</taxon>
        <taxon>Maribellus</taxon>
    </lineage>
</organism>
<evidence type="ECO:0000256" key="6">
    <source>
        <dbReference type="SAM" id="Phobius"/>
    </source>
</evidence>
<evidence type="ECO:0000256" key="4">
    <source>
        <dbReference type="ARBA" id="ARBA00022989"/>
    </source>
</evidence>
<keyword evidence="9" id="KW-1185">Reference proteome</keyword>
<comment type="subcellular location">
    <subcellularLocation>
        <location evidence="1">Cell membrane</location>
        <topology evidence="1">Multi-pass membrane protein</topology>
    </subcellularLocation>
</comment>
<dbReference type="OrthoDB" id="982116at2"/>
<dbReference type="Proteomes" id="UP000265926">
    <property type="component" value="Unassembled WGS sequence"/>
</dbReference>
<keyword evidence="3 6" id="KW-0812">Transmembrane</keyword>
<reference evidence="8 9" key="1">
    <citation type="submission" date="2018-08" db="EMBL/GenBank/DDBJ databases">
        <title>Pallidiluteibacterium maritimus gen. nov., sp. nov., isolated from coastal sediment.</title>
        <authorList>
            <person name="Zhou L.Y."/>
        </authorList>
    </citation>
    <scope>NUCLEOTIDE SEQUENCE [LARGE SCALE GENOMIC DNA]</scope>
    <source>
        <strain evidence="8 9">XSD2</strain>
    </source>
</reference>
<dbReference type="EMBL" id="QWGR01000006">
    <property type="protein sequence ID" value="RIJ47970.1"/>
    <property type="molecule type" value="Genomic_DNA"/>
</dbReference>
<proteinExistence type="predicted"/>
<feature type="transmembrane region" description="Helical" evidence="6">
    <location>
        <begin position="87"/>
        <end position="107"/>
    </location>
</feature>
<comment type="caution">
    <text evidence="8">The sequence shown here is derived from an EMBL/GenBank/DDBJ whole genome shotgun (WGS) entry which is preliminary data.</text>
</comment>
<dbReference type="PANTHER" id="PTHR36115">
    <property type="entry name" value="PROLINE-RICH ANTIGEN HOMOLOG-RELATED"/>
    <property type="match status" value="1"/>
</dbReference>
<dbReference type="InterPro" id="IPR010432">
    <property type="entry name" value="RDD"/>
</dbReference>
<dbReference type="Pfam" id="PF06271">
    <property type="entry name" value="RDD"/>
    <property type="match status" value="1"/>
</dbReference>
<evidence type="ECO:0000256" key="3">
    <source>
        <dbReference type="ARBA" id="ARBA00022692"/>
    </source>
</evidence>
<evidence type="ECO:0000256" key="5">
    <source>
        <dbReference type="ARBA" id="ARBA00023136"/>
    </source>
</evidence>
<feature type="transmembrane region" description="Helical" evidence="6">
    <location>
        <begin position="12"/>
        <end position="34"/>
    </location>
</feature>
<sequence>MNTVKYPGVSVRIKAVVVDSIMLIIFIVGVSYLFESFESVPDFARIAAFVFIFILYDPLLTSTFGGTIGHFILGVRVKREKNEQKNILFPFALIRFVVKALLGWISLLTVSGNKKGKAIHDLVVKSIVVYKN</sequence>
<keyword evidence="2" id="KW-1003">Cell membrane</keyword>
<dbReference type="GO" id="GO:0005886">
    <property type="term" value="C:plasma membrane"/>
    <property type="evidence" value="ECO:0007669"/>
    <property type="project" value="UniProtKB-SubCell"/>
</dbReference>
<keyword evidence="5 6" id="KW-0472">Membrane</keyword>
<protein>
    <submittedName>
        <fullName evidence="8">RDD family protein</fullName>
    </submittedName>
</protein>